<evidence type="ECO:0000259" key="8">
    <source>
        <dbReference type="SMART" id="SM00642"/>
    </source>
</evidence>
<evidence type="ECO:0000256" key="6">
    <source>
        <dbReference type="ARBA" id="ARBA00030238"/>
    </source>
</evidence>
<dbReference type="Pfam" id="PF00128">
    <property type="entry name" value="Alpha-amylase"/>
    <property type="match status" value="1"/>
</dbReference>
<dbReference type="EMBL" id="JALJOQ010000331">
    <property type="protein sequence ID" value="KAK9784758.1"/>
    <property type="molecule type" value="Genomic_DNA"/>
</dbReference>
<evidence type="ECO:0000256" key="7">
    <source>
        <dbReference type="SAM" id="MobiDB-lite"/>
    </source>
</evidence>
<proteinExistence type="inferred from homology"/>
<gene>
    <name evidence="10" type="ORF">WJX73_006699</name>
</gene>
<evidence type="ECO:0000256" key="2">
    <source>
        <dbReference type="ARBA" id="ARBA00008061"/>
    </source>
</evidence>
<evidence type="ECO:0000256" key="4">
    <source>
        <dbReference type="ARBA" id="ARBA00022801"/>
    </source>
</evidence>
<dbReference type="InterPro" id="IPR017853">
    <property type="entry name" value="GH"/>
</dbReference>
<dbReference type="EC" id="3.2.1.1" evidence="3"/>
<feature type="domain" description="Glycosyl hydrolase family 13 catalytic" evidence="8">
    <location>
        <begin position="92"/>
        <end position="430"/>
    </location>
</feature>
<reference evidence="10 11" key="1">
    <citation type="journal article" date="2024" name="Nat. Commun.">
        <title>Phylogenomics reveals the evolutionary origins of lichenization in chlorophyte algae.</title>
        <authorList>
            <person name="Puginier C."/>
            <person name="Libourel C."/>
            <person name="Otte J."/>
            <person name="Skaloud P."/>
            <person name="Haon M."/>
            <person name="Grisel S."/>
            <person name="Petersen M."/>
            <person name="Berrin J.G."/>
            <person name="Delaux P.M."/>
            <person name="Dal Grande F."/>
            <person name="Keller J."/>
        </authorList>
    </citation>
    <scope>NUCLEOTIDE SEQUENCE [LARGE SCALE GENOMIC DNA]</scope>
    <source>
        <strain evidence="10 11">SAG 2036</strain>
    </source>
</reference>
<dbReference type="InterPro" id="IPR013780">
    <property type="entry name" value="Glyco_hydro_b"/>
</dbReference>
<dbReference type="Proteomes" id="UP001465755">
    <property type="component" value="Unassembled WGS sequence"/>
</dbReference>
<name>A0AAW1NDT6_9CHLO</name>
<keyword evidence="11" id="KW-1185">Reference proteome</keyword>
<evidence type="ECO:0000313" key="10">
    <source>
        <dbReference type="EMBL" id="KAK9784758.1"/>
    </source>
</evidence>
<organism evidence="10 11">
    <name type="scientific">Symbiochloris irregularis</name>
    <dbReference type="NCBI Taxonomy" id="706552"/>
    <lineage>
        <taxon>Eukaryota</taxon>
        <taxon>Viridiplantae</taxon>
        <taxon>Chlorophyta</taxon>
        <taxon>core chlorophytes</taxon>
        <taxon>Trebouxiophyceae</taxon>
        <taxon>Trebouxiales</taxon>
        <taxon>Trebouxiaceae</taxon>
        <taxon>Symbiochloris</taxon>
    </lineage>
</organism>
<dbReference type="CDD" id="cd11314">
    <property type="entry name" value="AmyAc_arch_bac_plant_AmyA"/>
    <property type="match status" value="1"/>
</dbReference>
<keyword evidence="5" id="KW-0326">Glycosidase</keyword>
<dbReference type="InterPro" id="IPR012850">
    <property type="entry name" value="A-amylase_bs_C"/>
</dbReference>
<evidence type="ECO:0000256" key="3">
    <source>
        <dbReference type="ARBA" id="ARBA00012595"/>
    </source>
</evidence>
<dbReference type="GO" id="GO:0005975">
    <property type="term" value="P:carbohydrate metabolic process"/>
    <property type="evidence" value="ECO:0007669"/>
    <property type="project" value="InterPro"/>
</dbReference>
<sequence>MMGIQGPGALSSRHSCRLTCGLRSVRAEAGRPQKSLSGKFIQGLQSVRSSIERGNKAQAATAEKTVSGPTEGTTEPDTPAAQIAKDSDRKQAVMFQGFGWSSCEKGGWYKIVQEKIPDLKAAGCTHIWLPPPSQSVAPQGYMPGLLYNLETPYGSQEELVSLNKALKEAGIESVGDIVINHRCAGEKGKDGVWNKFSDDRSQIDGAPIDWGRWAITGDDPEFKGKGAPDTGDDYGPAPDLDHTNEDLRKSLVDWMNWLKNDIGFTAWRFDFVKGYAPDFMNQYCGDTVGNEVFNVGEFWCDLKWGDGLEYDQNEPRQRLCDWLDKAAGCTLFDFVTKGILSEAVKNCEYWRLRDGQGKQPGLMGWWPSRAVTFLDNHDTGSTQQHWPFPSGKEETGYAYILTHPGIPCVLWEHYFDYGKASIVNELIEIRKRNGINATSSLEILCADGDMYLAKVDDKLQVKLGPRYDMGDLSPGDEWKIVSSGNDFAVWERNL</sequence>
<keyword evidence="4" id="KW-0378">Hydrolase</keyword>
<dbReference type="SUPFAM" id="SSF51445">
    <property type="entry name" value="(Trans)glycosidases"/>
    <property type="match status" value="1"/>
</dbReference>
<dbReference type="InterPro" id="IPR006047">
    <property type="entry name" value="GH13_cat_dom"/>
</dbReference>
<evidence type="ECO:0000259" key="9">
    <source>
        <dbReference type="SMART" id="SM00810"/>
    </source>
</evidence>
<protein>
    <recommendedName>
        <fullName evidence="3">alpha-amylase</fullName>
        <ecNumber evidence="3">3.2.1.1</ecNumber>
    </recommendedName>
    <alternativeName>
        <fullName evidence="6">1,4-alpha-D-glucan glucanohydrolase</fullName>
    </alternativeName>
</protein>
<dbReference type="SMART" id="SM00642">
    <property type="entry name" value="Aamy"/>
    <property type="match status" value="1"/>
</dbReference>
<comment type="caution">
    <text evidence="10">The sequence shown here is derived from an EMBL/GenBank/DDBJ whole genome shotgun (WGS) entry which is preliminary data.</text>
</comment>
<evidence type="ECO:0000256" key="5">
    <source>
        <dbReference type="ARBA" id="ARBA00023295"/>
    </source>
</evidence>
<feature type="region of interest" description="Disordered" evidence="7">
    <location>
        <begin position="52"/>
        <end position="80"/>
    </location>
</feature>
<evidence type="ECO:0000313" key="11">
    <source>
        <dbReference type="Proteomes" id="UP001465755"/>
    </source>
</evidence>
<comment type="catalytic activity">
    <reaction evidence="1">
        <text>Endohydrolysis of (1-&gt;4)-alpha-D-glucosidic linkages in polysaccharides containing three or more (1-&gt;4)-alpha-linked D-glucose units.</text>
        <dbReference type="EC" id="3.2.1.1"/>
    </reaction>
</comment>
<feature type="compositionally biased region" description="Low complexity" evidence="7">
    <location>
        <begin position="68"/>
        <end position="79"/>
    </location>
</feature>
<accession>A0AAW1NDT6</accession>
<dbReference type="Pfam" id="PF07821">
    <property type="entry name" value="Alpha-amyl_C2"/>
    <property type="match status" value="1"/>
</dbReference>
<dbReference type="AlphaFoldDB" id="A0AAW1NDT6"/>
<dbReference type="GO" id="GO:0005509">
    <property type="term" value="F:calcium ion binding"/>
    <property type="evidence" value="ECO:0007669"/>
    <property type="project" value="InterPro"/>
</dbReference>
<dbReference type="Gene3D" id="2.60.40.1180">
    <property type="entry name" value="Golgi alpha-mannosidase II"/>
    <property type="match status" value="1"/>
</dbReference>
<dbReference type="SUPFAM" id="SSF51011">
    <property type="entry name" value="Glycosyl hydrolase domain"/>
    <property type="match status" value="1"/>
</dbReference>
<comment type="similarity">
    <text evidence="2">Belongs to the glycosyl hydrolase 13 family.</text>
</comment>
<dbReference type="PANTHER" id="PTHR43447">
    <property type="entry name" value="ALPHA-AMYLASE"/>
    <property type="match status" value="1"/>
</dbReference>
<feature type="domain" description="Alpha-amylase C-terminal beta-sheet" evidence="9">
    <location>
        <begin position="431"/>
        <end position="492"/>
    </location>
</feature>
<evidence type="ECO:0000256" key="1">
    <source>
        <dbReference type="ARBA" id="ARBA00000548"/>
    </source>
</evidence>
<dbReference type="Gene3D" id="3.20.20.80">
    <property type="entry name" value="Glycosidases"/>
    <property type="match status" value="1"/>
</dbReference>
<dbReference type="SMART" id="SM00810">
    <property type="entry name" value="Alpha-amyl_C2"/>
    <property type="match status" value="1"/>
</dbReference>
<dbReference type="GO" id="GO:0004556">
    <property type="term" value="F:alpha-amylase activity"/>
    <property type="evidence" value="ECO:0007669"/>
    <property type="project" value="UniProtKB-EC"/>
</dbReference>